<evidence type="ECO:0000313" key="10">
    <source>
        <dbReference type="Proteomes" id="UP000264779"/>
    </source>
</evidence>
<dbReference type="EMBL" id="DONK01000228">
    <property type="protein sequence ID" value="HBU52491.1"/>
    <property type="molecule type" value="Genomic_DNA"/>
</dbReference>
<dbReference type="Gene3D" id="3.90.79.10">
    <property type="entry name" value="Nucleoside Triphosphate Pyrophosphohydrolase"/>
    <property type="match status" value="1"/>
</dbReference>
<feature type="binding site" evidence="2">
    <location>
        <position position="25"/>
    </location>
    <ligand>
        <name>substrate</name>
    </ligand>
</feature>
<feature type="binding site" evidence="2">
    <location>
        <position position="131"/>
    </location>
    <ligand>
        <name>substrate</name>
    </ligand>
</feature>
<dbReference type="PRINTS" id="PR01404">
    <property type="entry name" value="NPPPHYDRLASE"/>
</dbReference>
<feature type="binding site" evidence="2">
    <location>
        <position position="4"/>
    </location>
    <ligand>
        <name>substrate</name>
    </ligand>
</feature>
<dbReference type="GeneID" id="78254606"/>
<dbReference type="GO" id="GO:0006167">
    <property type="term" value="P:AMP biosynthetic process"/>
    <property type="evidence" value="ECO:0007669"/>
    <property type="project" value="TreeGrafter"/>
</dbReference>
<dbReference type="Proteomes" id="UP000056090">
    <property type="component" value="Chromosome"/>
</dbReference>
<organism evidence="5 8">
    <name type="scientific">Alteromonas australica</name>
    <dbReference type="NCBI Taxonomy" id="589873"/>
    <lineage>
        <taxon>Bacteria</taxon>
        <taxon>Pseudomonadati</taxon>
        <taxon>Pseudomonadota</taxon>
        <taxon>Gammaproteobacteria</taxon>
        <taxon>Alteromonadales</taxon>
        <taxon>Alteromonadaceae</taxon>
        <taxon>Alteromonas/Salinimonas group</taxon>
        <taxon>Alteromonas</taxon>
    </lineage>
</organism>
<dbReference type="PROSITE" id="PS00893">
    <property type="entry name" value="NUDIX_BOX"/>
    <property type="match status" value="1"/>
</dbReference>
<dbReference type="OrthoDB" id="7066556at2"/>
<comment type="cofactor">
    <cofactor evidence="3">
        <name>Mg(2+)</name>
        <dbReference type="ChEBI" id="CHEBI:18420"/>
    </cofactor>
    <text evidence="3">Binds 1 Mg(2+) ion per subunit.</text>
</comment>
<evidence type="ECO:0000256" key="3">
    <source>
        <dbReference type="PIRSR" id="PIRSR603564-2"/>
    </source>
</evidence>
<dbReference type="InterPro" id="IPR020084">
    <property type="entry name" value="NUDIX_hydrolase_CS"/>
</dbReference>
<dbReference type="GO" id="GO:0008828">
    <property type="term" value="F:dATP diphosphatase activity"/>
    <property type="evidence" value="ECO:0007669"/>
    <property type="project" value="InterPro"/>
</dbReference>
<dbReference type="Proteomes" id="UP000263517">
    <property type="component" value="Unassembled WGS sequence"/>
</dbReference>
<feature type="binding site" evidence="3">
    <location>
        <position position="56"/>
    </location>
    <ligand>
        <name>Mg(2+)</name>
        <dbReference type="ChEBI" id="CHEBI:18420"/>
    </ligand>
</feature>
<reference evidence="9 10" key="2">
    <citation type="journal article" date="2018" name="Nat. Biotechnol.">
        <title>A standardized bacterial taxonomy based on genome phylogeny substantially revises the tree of life.</title>
        <authorList>
            <person name="Parks D.H."/>
            <person name="Chuvochina M."/>
            <person name="Waite D.W."/>
            <person name="Rinke C."/>
            <person name="Skarshewski A."/>
            <person name="Chaumeil P.A."/>
            <person name="Hugenholtz P."/>
        </authorList>
    </citation>
    <scope>NUCLEOTIDE SEQUENCE [LARGE SCALE GENOMIC DNA]</scope>
    <source>
        <strain evidence="7">UBA11621</strain>
        <strain evidence="6">UBA11978</strain>
    </source>
</reference>
<feature type="binding site" evidence="3">
    <location>
        <position position="52"/>
    </location>
    <ligand>
        <name>Mg(2+)</name>
        <dbReference type="ChEBI" id="CHEBI:18420"/>
    </ligand>
</feature>
<dbReference type="InterPro" id="IPR000086">
    <property type="entry name" value="NUDIX_hydrolase_dom"/>
</dbReference>
<keyword evidence="3" id="KW-0460">Magnesium</keyword>
<feature type="binding site" evidence="2">
    <location>
        <position position="36"/>
    </location>
    <ligand>
        <name>substrate</name>
    </ligand>
</feature>
<reference evidence="5 8" key="1">
    <citation type="submission" date="2014-06" db="EMBL/GenBank/DDBJ databases">
        <title>Genomes of Alteromonas australica, a world apart.</title>
        <authorList>
            <person name="Gonzaga A."/>
            <person name="Lopez-Perez M."/>
            <person name="Rodriguez-Valera F."/>
        </authorList>
    </citation>
    <scope>NUCLEOTIDE SEQUENCE [LARGE SCALE GENOMIC DNA]</scope>
    <source>
        <strain evidence="5 8">H 17</strain>
    </source>
</reference>
<dbReference type="eggNOG" id="COG0494">
    <property type="taxonomic scope" value="Bacteria"/>
</dbReference>
<keyword evidence="3" id="KW-0479">Metal-binding</keyword>
<dbReference type="GO" id="GO:0004081">
    <property type="term" value="F:bis(5'-nucleosyl)-tetraphosphatase (asymmetrical) activity"/>
    <property type="evidence" value="ECO:0007669"/>
    <property type="project" value="TreeGrafter"/>
</dbReference>
<dbReference type="AlphaFoldDB" id="A0A075P518"/>
<dbReference type="SUPFAM" id="SSF55811">
    <property type="entry name" value="Nudix"/>
    <property type="match status" value="1"/>
</dbReference>
<feature type="binding site" evidence="3">
    <location>
        <position position="113"/>
    </location>
    <ligand>
        <name>Mg(2+)</name>
        <dbReference type="ChEBI" id="CHEBI:18420"/>
    </ligand>
</feature>
<accession>A0A075P518</accession>
<dbReference type="InterPro" id="IPR003564">
    <property type="entry name" value="DHNTPase"/>
</dbReference>
<dbReference type="NCBIfam" id="NF006961">
    <property type="entry name" value="PRK09438.1"/>
    <property type="match status" value="1"/>
</dbReference>
<dbReference type="PANTHER" id="PTHR21340:SF0">
    <property type="entry name" value="BIS(5'-NUCLEOSYL)-TETRAPHOSPHATASE [ASYMMETRICAL]"/>
    <property type="match status" value="1"/>
</dbReference>
<gene>
    <name evidence="6" type="ORF">DCW74_13905</name>
    <name evidence="7" type="ORF">DEB45_14660</name>
    <name evidence="5" type="ORF">EP13_06730</name>
</gene>
<evidence type="ECO:0000259" key="4">
    <source>
        <dbReference type="PROSITE" id="PS51462"/>
    </source>
</evidence>
<dbReference type="Pfam" id="PF00293">
    <property type="entry name" value="NUDIX"/>
    <property type="match status" value="1"/>
</dbReference>
<evidence type="ECO:0000313" key="6">
    <source>
        <dbReference type="EMBL" id="HAW76816.1"/>
    </source>
</evidence>
<name>A0A075P518_9ALTE</name>
<dbReference type="RefSeq" id="WP_044056597.1">
    <property type="nucleotide sequence ID" value="NZ_CAJXAX010000032.1"/>
</dbReference>
<dbReference type="KEGG" id="aal:EP13_06730"/>
<dbReference type="EMBL" id="CP008849">
    <property type="protein sequence ID" value="AIF98412.1"/>
    <property type="molecule type" value="Genomic_DNA"/>
</dbReference>
<dbReference type="GO" id="GO:0006754">
    <property type="term" value="P:ATP biosynthetic process"/>
    <property type="evidence" value="ECO:0007669"/>
    <property type="project" value="TreeGrafter"/>
</dbReference>
<dbReference type="GO" id="GO:0019177">
    <property type="term" value="F:dihydroneopterin triphosphate pyrophosphohydrolase activity"/>
    <property type="evidence" value="ECO:0007669"/>
    <property type="project" value="InterPro"/>
</dbReference>
<evidence type="ECO:0000313" key="9">
    <source>
        <dbReference type="Proteomes" id="UP000263517"/>
    </source>
</evidence>
<keyword evidence="8" id="KW-1185">Reference proteome</keyword>
<evidence type="ECO:0000313" key="5">
    <source>
        <dbReference type="EMBL" id="AIF98412.1"/>
    </source>
</evidence>
<evidence type="ECO:0000313" key="8">
    <source>
        <dbReference type="Proteomes" id="UP000056090"/>
    </source>
</evidence>
<keyword evidence="1" id="KW-0378">Hydrolase</keyword>
<dbReference type="STRING" id="589873.EP12_06560"/>
<protein>
    <submittedName>
        <fullName evidence="6">Dihydroneopterin triphosphate diphosphatase</fullName>
    </submittedName>
    <submittedName>
        <fullName evidence="5">Dihydroneopterin triphosphate pyrophosphatase</fullName>
    </submittedName>
</protein>
<dbReference type="InterPro" id="IPR051325">
    <property type="entry name" value="Nudix_hydrolase_domain"/>
</dbReference>
<dbReference type="PATRIC" id="fig|589873.4.peg.1440"/>
<proteinExistence type="predicted"/>
<dbReference type="PANTHER" id="PTHR21340">
    <property type="entry name" value="DIADENOSINE 5,5-P1,P4-TETRAPHOSPHATE PYROPHOSPHOHYDROLASE MUTT"/>
    <property type="match status" value="1"/>
</dbReference>
<dbReference type="EMBL" id="DNAN01000494">
    <property type="protein sequence ID" value="HAW76816.1"/>
    <property type="molecule type" value="Genomic_DNA"/>
</dbReference>
<dbReference type="GO" id="GO:0046872">
    <property type="term" value="F:metal ion binding"/>
    <property type="evidence" value="ECO:0007669"/>
    <property type="project" value="UniProtKB-KW"/>
</dbReference>
<dbReference type="KEGG" id="aaus:EP12_06560"/>
<sequence length="146" mass="16885">MAYKKPESALVVLYDQHHRVLLLQRKDDPTFWQSVTGALEEGELPAETARREVAEEIGIDANIHGFVLNNHNKQNKYEIRNRWRHRYPPGTVFNTEHVFSLQIDSALPLVLTEHLQYEWVSKEDALARLWSPSNKEAVSLFVPSVP</sequence>
<evidence type="ECO:0000313" key="7">
    <source>
        <dbReference type="EMBL" id="HBU52491.1"/>
    </source>
</evidence>
<dbReference type="CDD" id="cd04664">
    <property type="entry name" value="NUDIX_DHNTPase_like"/>
    <property type="match status" value="1"/>
</dbReference>
<evidence type="ECO:0000256" key="1">
    <source>
        <dbReference type="ARBA" id="ARBA00022801"/>
    </source>
</evidence>
<feature type="domain" description="Nudix hydrolase" evidence="4">
    <location>
        <begin position="4"/>
        <end position="142"/>
    </location>
</feature>
<evidence type="ECO:0000256" key="2">
    <source>
        <dbReference type="PIRSR" id="PIRSR603564-1"/>
    </source>
</evidence>
<dbReference type="PROSITE" id="PS51462">
    <property type="entry name" value="NUDIX"/>
    <property type="match status" value="1"/>
</dbReference>
<dbReference type="Proteomes" id="UP000264779">
    <property type="component" value="Unassembled WGS sequence"/>
</dbReference>
<dbReference type="GO" id="GO:0046656">
    <property type="term" value="P:folic acid biosynthetic process"/>
    <property type="evidence" value="ECO:0007669"/>
    <property type="project" value="InterPro"/>
</dbReference>
<dbReference type="InterPro" id="IPR015797">
    <property type="entry name" value="NUDIX_hydrolase-like_dom_sf"/>
</dbReference>